<evidence type="ECO:0000256" key="1">
    <source>
        <dbReference type="ARBA" id="ARBA00004123"/>
    </source>
</evidence>
<proteinExistence type="predicted"/>
<evidence type="ECO:0000259" key="6">
    <source>
        <dbReference type="Pfam" id="PF17875"/>
    </source>
</evidence>
<evidence type="ECO:0000313" key="7">
    <source>
        <dbReference type="EMBL" id="KAF3764367.1"/>
    </source>
</evidence>
<sequence length="237" mass="27176">DDKQYPFFTQTFSQRIPIWPAAFDEPLTKTAREYLDPMLNRYSPKFRGVLLAYKNVNLSHRPQRADPAHPPTDDTPVVLESFECYAPPFAWLTADLHLFVPSRGAWMEGEINLQSEGHIGVVCFGKFNASISRRSLPKGWQWLKNPPAPRLRSTGYWVDENGDKVGGKIYFRIKNFSSGSTGDYTYLSLQGTMLDDEAEKKIAAEEREAERVRRVRQNPNGLRYPTMRLPESSMTKL</sequence>
<comment type="caution">
    <text evidence="7">The sequence shown here is derived from an EMBL/GenBank/DDBJ whole genome shotgun (WGS) entry which is preliminary data.</text>
</comment>
<evidence type="ECO:0000313" key="8">
    <source>
        <dbReference type="Proteomes" id="UP000803844"/>
    </source>
</evidence>
<keyword evidence="2 5" id="KW-0240">DNA-directed RNA polymerase</keyword>
<dbReference type="Proteomes" id="UP000803844">
    <property type="component" value="Unassembled WGS sequence"/>
</dbReference>
<dbReference type="InterPro" id="IPR041178">
    <property type="entry name" value="RPA43_OB"/>
</dbReference>
<feature type="non-terminal residue" evidence="7">
    <location>
        <position position="1"/>
    </location>
</feature>
<evidence type="ECO:0000256" key="3">
    <source>
        <dbReference type="ARBA" id="ARBA00023163"/>
    </source>
</evidence>
<keyword evidence="3 5" id="KW-0804">Transcription</keyword>
<dbReference type="OrthoDB" id="10250504at2759"/>
<dbReference type="RefSeq" id="XP_040775328.1">
    <property type="nucleotide sequence ID" value="XM_040915620.1"/>
</dbReference>
<dbReference type="InterPro" id="IPR036898">
    <property type="entry name" value="RNA_pol_Rpb7-like_N_sf"/>
</dbReference>
<organism evidence="7 8">
    <name type="scientific">Cryphonectria parasitica (strain ATCC 38755 / EP155)</name>
    <dbReference type="NCBI Taxonomy" id="660469"/>
    <lineage>
        <taxon>Eukaryota</taxon>
        <taxon>Fungi</taxon>
        <taxon>Dikarya</taxon>
        <taxon>Ascomycota</taxon>
        <taxon>Pezizomycotina</taxon>
        <taxon>Sordariomycetes</taxon>
        <taxon>Sordariomycetidae</taxon>
        <taxon>Diaporthales</taxon>
        <taxon>Cryphonectriaceae</taxon>
        <taxon>Cryphonectria-Endothia species complex</taxon>
        <taxon>Cryphonectria</taxon>
    </lineage>
</organism>
<dbReference type="Pfam" id="PF17875">
    <property type="entry name" value="RPA43_OB"/>
    <property type="match status" value="1"/>
</dbReference>
<dbReference type="Gene3D" id="3.30.1490.120">
    <property type="entry name" value="RNA polymerase Rpb7-like, N-terminal domain"/>
    <property type="match status" value="1"/>
</dbReference>
<comment type="function">
    <text evidence="5">DNA-dependent RNA polymerase which catalyzes the transcription of DNA into RNA using the four ribonucleoside triphosphates as substrates.</text>
</comment>
<keyword evidence="4 5" id="KW-0539">Nucleus</keyword>
<feature type="non-terminal residue" evidence="7">
    <location>
        <position position="237"/>
    </location>
</feature>
<dbReference type="InterPro" id="IPR045113">
    <property type="entry name" value="Rpb7-like"/>
</dbReference>
<dbReference type="GO" id="GO:0005736">
    <property type="term" value="C:RNA polymerase I complex"/>
    <property type="evidence" value="ECO:0007669"/>
    <property type="project" value="TreeGrafter"/>
</dbReference>
<dbReference type="EMBL" id="MU032348">
    <property type="protein sequence ID" value="KAF3764367.1"/>
    <property type="molecule type" value="Genomic_DNA"/>
</dbReference>
<dbReference type="Gene3D" id="2.40.50.1060">
    <property type="match status" value="1"/>
</dbReference>
<accession>A0A9P4Y0X7</accession>
<name>A0A9P4Y0X7_CRYP1</name>
<evidence type="ECO:0000256" key="4">
    <source>
        <dbReference type="ARBA" id="ARBA00023242"/>
    </source>
</evidence>
<dbReference type="GO" id="GO:0006352">
    <property type="term" value="P:DNA-templated transcription initiation"/>
    <property type="evidence" value="ECO:0007669"/>
    <property type="project" value="UniProtKB-UniRule"/>
</dbReference>
<comment type="subcellular location">
    <subcellularLocation>
        <location evidence="1 5">Nucleus</location>
    </subcellularLocation>
</comment>
<gene>
    <name evidence="7" type="ORF">M406DRAFT_222570</name>
</gene>
<feature type="domain" description="RPA43 OB" evidence="6">
    <location>
        <begin position="101"/>
        <end position="194"/>
    </location>
</feature>
<evidence type="ECO:0000256" key="5">
    <source>
        <dbReference type="RuleBase" id="RU369086"/>
    </source>
</evidence>
<dbReference type="AlphaFoldDB" id="A0A9P4Y0X7"/>
<protein>
    <recommendedName>
        <fullName evidence="5">DNA-directed RNA polymerase subunit</fullName>
    </recommendedName>
</protein>
<dbReference type="PANTHER" id="PTHR12709">
    <property type="entry name" value="DNA-DIRECTED RNA POLYMERASE II, III"/>
    <property type="match status" value="1"/>
</dbReference>
<reference evidence="7" key="1">
    <citation type="journal article" date="2020" name="Phytopathology">
        <title>Genome sequence of the chestnut blight fungus Cryphonectria parasitica EP155: A fundamental resource for an archetypical invasive plant pathogen.</title>
        <authorList>
            <person name="Crouch J.A."/>
            <person name="Dawe A."/>
            <person name="Aerts A."/>
            <person name="Barry K."/>
            <person name="Churchill A.C.L."/>
            <person name="Grimwood J."/>
            <person name="Hillman B."/>
            <person name="Milgroom M.G."/>
            <person name="Pangilinan J."/>
            <person name="Smith M."/>
            <person name="Salamov A."/>
            <person name="Schmutz J."/>
            <person name="Yadav J."/>
            <person name="Grigoriev I.V."/>
            <person name="Nuss D."/>
        </authorList>
    </citation>
    <scope>NUCLEOTIDE SEQUENCE</scope>
    <source>
        <strain evidence="7">EP155</strain>
    </source>
</reference>
<dbReference type="GO" id="GO:0006362">
    <property type="term" value="P:transcription elongation by RNA polymerase I"/>
    <property type="evidence" value="ECO:0007669"/>
    <property type="project" value="TreeGrafter"/>
</dbReference>
<keyword evidence="8" id="KW-1185">Reference proteome</keyword>
<dbReference type="PANTHER" id="PTHR12709:SF5">
    <property type="entry name" value="DNA-DIRECTED RNA POLYMERASE I SUBUNIT RPA43"/>
    <property type="match status" value="1"/>
</dbReference>
<dbReference type="GeneID" id="63832749"/>
<evidence type="ECO:0000256" key="2">
    <source>
        <dbReference type="ARBA" id="ARBA00022478"/>
    </source>
</evidence>